<sequence length="128" mass="13906">MKMNRNSDAAQQQPGRRPASKDLPLPGDQQPSTPEDDSPSQSGEGRLTIDSDVESEYSSENEIEDEKYYESVSESPGSDSSPDSLTAGQRVSMPLDSPPESNSGSFSPTPEFPEPPSETQKRDLQVET</sequence>
<protein>
    <submittedName>
        <fullName evidence="1">Uncharacterized protein</fullName>
    </submittedName>
</protein>
<evidence type="ECO:0000313" key="2">
    <source>
        <dbReference type="Proteomes" id="UP001057452"/>
    </source>
</evidence>
<organism evidence="1 2">
    <name type="scientific">Chaenocephalus aceratus</name>
    <name type="common">Blackfin icefish</name>
    <name type="synonym">Chaenichthys aceratus</name>
    <dbReference type="NCBI Taxonomy" id="36190"/>
    <lineage>
        <taxon>Eukaryota</taxon>
        <taxon>Metazoa</taxon>
        <taxon>Chordata</taxon>
        <taxon>Craniata</taxon>
        <taxon>Vertebrata</taxon>
        <taxon>Euteleostomi</taxon>
        <taxon>Actinopterygii</taxon>
        <taxon>Neopterygii</taxon>
        <taxon>Teleostei</taxon>
        <taxon>Neoteleostei</taxon>
        <taxon>Acanthomorphata</taxon>
        <taxon>Eupercaria</taxon>
        <taxon>Perciformes</taxon>
        <taxon>Notothenioidei</taxon>
        <taxon>Channichthyidae</taxon>
        <taxon>Chaenocephalus</taxon>
    </lineage>
</organism>
<keyword evidence="2" id="KW-1185">Reference proteome</keyword>
<dbReference type="Proteomes" id="UP001057452">
    <property type="component" value="Chromosome 9"/>
</dbReference>
<evidence type="ECO:0000313" key="1">
    <source>
        <dbReference type="EMBL" id="KAI4820894.1"/>
    </source>
</evidence>
<comment type="caution">
    <text evidence="1">The sequence shown here is derived from an EMBL/GenBank/DDBJ whole genome shotgun (WGS) entry which is preliminary data.</text>
</comment>
<name>A0ACB9X535_CHAAC</name>
<proteinExistence type="predicted"/>
<reference evidence="1" key="1">
    <citation type="submission" date="2022-05" db="EMBL/GenBank/DDBJ databases">
        <title>Chromosome-level genome of Chaenocephalus aceratus.</title>
        <authorList>
            <person name="Park H."/>
        </authorList>
    </citation>
    <scope>NUCLEOTIDE SEQUENCE</scope>
    <source>
        <strain evidence="1">KU_202001</strain>
    </source>
</reference>
<gene>
    <name evidence="1" type="ORF">KUCAC02_028852</name>
</gene>
<dbReference type="EMBL" id="CM043793">
    <property type="protein sequence ID" value="KAI4820894.1"/>
    <property type="molecule type" value="Genomic_DNA"/>
</dbReference>
<accession>A0ACB9X535</accession>